<evidence type="ECO:0000313" key="4">
    <source>
        <dbReference type="Proteomes" id="UP001140091"/>
    </source>
</evidence>
<gene>
    <name evidence="3" type="ORF">H1R20_g987</name>
</gene>
<dbReference type="AlphaFoldDB" id="A0A9W8JSJ4"/>
<dbReference type="EMBL" id="JANBPK010000173">
    <property type="protein sequence ID" value="KAJ2936108.1"/>
    <property type="molecule type" value="Genomic_DNA"/>
</dbReference>
<evidence type="ECO:0000313" key="3">
    <source>
        <dbReference type="EMBL" id="KAJ2936108.1"/>
    </source>
</evidence>
<feature type="non-terminal residue" evidence="3">
    <location>
        <position position="562"/>
    </location>
</feature>
<feature type="region of interest" description="Disordered" evidence="2">
    <location>
        <begin position="1"/>
        <end position="124"/>
    </location>
</feature>
<comment type="caution">
    <text evidence="3">The sequence shown here is derived from an EMBL/GenBank/DDBJ whole genome shotgun (WGS) entry which is preliminary data.</text>
</comment>
<feature type="compositionally biased region" description="Basic and acidic residues" evidence="2">
    <location>
        <begin position="1"/>
        <end position="14"/>
    </location>
</feature>
<evidence type="ECO:0000256" key="1">
    <source>
        <dbReference type="SAM" id="Coils"/>
    </source>
</evidence>
<proteinExistence type="predicted"/>
<keyword evidence="4" id="KW-1185">Reference proteome</keyword>
<dbReference type="OrthoDB" id="3224221at2759"/>
<keyword evidence="1" id="KW-0175">Coiled coil</keyword>
<feature type="region of interest" description="Disordered" evidence="2">
    <location>
        <begin position="493"/>
        <end position="523"/>
    </location>
</feature>
<sequence length="562" mass="63042">MLNTPSRDEDHEMQDTGSTSMQVPPPLPPQIHPLRQSLVTSTPSTTNTPQLQPVIQDPLRQDLTQESRALVPVRPPSGTRAPTALVVPNSRQREPQKGKRRHSQRKGTDSEDPGPSSPDKDRTAKIRLVGLDNEARAHLVKQEEVLLKLASVVKKMESDLNEADKRTRQLEIDLQEANVRLLQSEKRAAAAEGEAIRRVAEMEGALRKETHSKPTREGFPVSGSISYKQEGNKVIHPIQTQITEKEHQQPIEQTVPPLGVSSPTQDENCFIMLIFGKGAVRRHMNILLKIESDNNILTAAARREDLNAVQAFEDDQSELALEPSLQPLRPSWSNLRGAWNRALAYKFTAYMIHQVGQPAYLTAEIKGAFMDRLERLRRLIRVHECKEGETPEAMKQRVEKAQMDKAKQARVNTRRSNLNNSRLLIVEEERDDEEEKKAWQKIGDCVATLTAAGMSSDDSDGEDATRTVRKMPWRSPAISKLLMMVDADANRQGLFGAARPGNPGKPRKRRPTAGNSRRNAVPGLPINFYNDTWLDSLRNIQQAELDPQDEFDIPSLSVSHDA</sequence>
<organism evidence="3 4">
    <name type="scientific">Candolleomyces eurysporus</name>
    <dbReference type="NCBI Taxonomy" id="2828524"/>
    <lineage>
        <taxon>Eukaryota</taxon>
        <taxon>Fungi</taxon>
        <taxon>Dikarya</taxon>
        <taxon>Basidiomycota</taxon>
        <taxon>Agaricomycotina</taxon>
        <taxon>Agaricomycetes</taxon>
        <taxon>Agaricomycetidae</taxon>
        <taxon>Agaricales</taxon>
        <taxon>Agaricineae</taxon>
        <taxon>Psathyrellaceae</taxon>
        <taxon>Candolleomyces</taxon>
    </lineage>
</organism>
<accession>A0A9W8JSJ4</accession>
<feature type="compositionally biased region" description="Polar residues" evidence="2">
    <location>
        <begin position="37"/>
        <end position="53"/>
    </location>
</feature>
<name>A0A9W8JSJ4_9AGAR</name>
<evidence type="ECO:0000256" key="2">
    <source>
        <dbReference type="SAM" id="MobiDB-lite"/>
    </source>
</evidence>
<reference evidence="3" key="1">
    <citation type="submission" date="2022-06" db="EMBL/GenBank/DDBJ databases">
        <title>Genome Sequence of Candolleomyces eurysporus.</title>
        <authorList>
            <person name="Buettner E."/>
        </authorList>
    </citation>
    <scope>NUCLEOTIDE SEQUENCE</scope>
    <source>
        <strain evidence="3">VTCC 930004</strain>
    </source>
</reference>
<dbReference type="Proteomes" id="UP001140091">
    <property type="component" value="Unassembled WGS sequence"/>
</dbReference>
<protein>
    <submittedName>
        <fullName evidence="3">Uncharacterized protein</fullName>
    </submittedName>
</protein>
<feature type="coiled-coil region" evidence="1">
    <location>
        <begin position="153"/>
        <end position="194"/>
    </location>
</feature>